<dbReference type="RefSeq" id="WP_407031817.1">
    <property type="nucleotide sequence ID" value="NZ_JAQGEF010000013.1"/>
</dbReference>
<comment type="subunit">
    <text evidence="6">Consists of a catalytic RNA component (M1 or rnpB) and a protein subunit.</text>
</comment>
<evidence type="ECO:0000256" key="1">
    <source>
        <dbReference type="ARBA" id="ARBA00022694"/>
    </source>
</evidence>
<keyword evidence="5 6" id="KW-0694">RNA-binding</keyword>
<dbReference type="PANTHER" id="PTHR33992:SF1">
    <property type="entry name" value="RIBONUCLEASE P PROTEIN COMPONENT"/>
    <property type="match status" value="1"/>
</dbReference>
<evidence type="ECO:0000256" key="6">
    <source>
        <dbReference type="HAMAP-Rule" id="MF_00227"/>
    </source>
</evidence>
<keyword evidence="1 6" id="KW-0819">tRNA processing</keyword>
<evidence type="ECO:0000313" key="8">
    <source>
        <dbReference type="Proteomes" id="UP001210231"/>
    </source>
</evidence>
<evidence type="ECO:0000256" key="5">
    <source>
        <dbReference type="ARBA" id="ARBA00022884"/>
    </source>
</evidence>
<dbReference type="Proteomes" id="UP001210231">
    <property type="component" value="Unassembled WGS sequence"/>
</dbReference>
<comment type="caution">
    <text evidence="7">The sequence shown here is derived from an EMBL/GenBank/DDBJ whole genome shotgun (WGS) entry which is preliminary data.</text>
</comment>
<comment type="function">
    <text evidence="6">RNaseP catalyzes the removal of the 5'-leader sequence from pre-tRNA to produce the mature 5'-terminus. It can also cleave other RNA substrates such as 4.5S RNA. The protein component plays an auxiliary but essential role in vivo by binding to the 5'-leader sequence and broadening the substrate specificity of the ribozyme.</text>
</comment>
<protein>
    <recommendedName>
        <fullName evidence="6">Ribonuclease P protein component</fullName>
        <shortName evidence="6">RNase P protein</shortName>
        <shortName evidence="6">RNaseP protein</shortName>
        <ecNumber evidence="6">3.1.26.5</ecNumber>
    </recommendedName>
    <alternativeName>
        <fullName evidence="6">Protein C5</fullName>
    </alternativeName>
</protein>
<comment type="catalytic activity">
    <reaction evidence="6">
        <text>Endonucleolytic cleavage of RNA, removing 5'-extranucleotides from tRNA precursor.</text>
        <dbReference type="EC" id="3.1.26.5"/>
    </reaction>
</comment>
<accession>A0ABT4UKX0</accession>
<organism evidence="7 8">
    <name type="scientific">Polluticaenibacter yanchengensis</name>
    <dbReference type="NCBI Taxonomy" id="3014562"/>
    <lineage>
        <taxon>Bacteria</taxon>
        <taxon>Pseudomonadati</taxon>
        <taxon>Bacteroidota</taxon>
        <taxon>Chitinophagia</taxon>
        <taxon>Chitinophagales</taxon>
        <taxon>Chitinophagaceae</taxon>
        <taxon>Polluticaenibacter</taxon>
    </lineage>
</organism>
<dbReference type="EC" id="3.1.26.5" evidence="6"/>
<dbReference type="InterPro" id="IPR020568">
    <property type="entry name" value="Ribosomal_Su5_D2-typ_SF"/>
</dbReference>
<evidence type="ECO:0000313" key="7">
    <source>
        <dbReference type="EMBL" id="MDA3615491.1"/>
    </source>
</evidence>
<evidence type="ECO:0000256" key="2">
    <source>
        <dbReference type="ARBA" id="ARBA00022722"/>
    </source>
</evidence>
<dbReference type="PANTHER" id="PTHR33992">
    <property type="entry name" value="RIBONUCLEASE P PROTEIN COMPONENT"/>
    <property type="match status" value="1"/>
</dbReference>
<sequence>MRPPITIGGFLILEDYQLIMPFTLGKNERMKSRTDIQTLFGSGKSLFVHPVKIIYSLKEHTNPDEPNIKAGFAVSKRYFKRANKRNTTKRLLKEAYRLQRDAILSVPVNKELQIFIIFTHHQLPEFDFIHTKMKTALVKLNKLLVDRNEELL</sequence>
<dbReference type="InterPro" id="IPR014721">
    <property type="entry name" value="Ribsml_uS5_D2-typ_fold_subgr"/>
</dbReference>
<keyword evidence="3 6" id="KW-0255">Endonuclease</keyword>
<evidence type="ECO:0000256" key="3">
    <source>
        <dbReference type="ARBA" id="ARBA00022759"/>
    </source>
</evidence>
<comment type="similarity">
    <text evidence="6">Belongs to the RnpA family.</text>
</comment>
<proteinExistence type="inferred from homology"/>
<evidence type="ECO:0000256" key="4">
    <source>
        <dbReference type="ARBA" id="ARBA00022801"/>
    </source>
</evidence>
<dbReference type="HAMAP" id="MF_00227">
    <property type="entry name" value="RNase_P"/>
    <property type="match status" value="1"/>
</dbReference>
<keyword evidence="8" id="KW-1185">Reference proteome</keyword>
<dbReference type="SUPFAM" id="SSF54211">
    <property type="entry name" value="Ribosomal protein S5 domain 2-like"/>
    <property type="match status" value="1"/>
</dbReference>
<dbReference type="InterPro" id="IPR000100">
    <property type="entry name" value="RNase_P"/>
</dbReference>
<dbReference type="Gene3D" id="3.30.230.10">
    <property type="match status" value="1"/>
</dbReference>
<name>A0ABT4UKX0_9BACT</name>
<dbReference type="Pfam" id="PF00825">
    <property type="entry name" value="Ribonuclease_P"/>
    <property type="match status" value="1"/>
</dbReference>
<reference evidence="7 8" key="1">
    <citation type="submission" date="2022-12" db="EMBL/GenBank/DDBJ databases">
        <title>Chitinophagaceae gen. sp. nov., a new member of the family Chitinophagaceae, isolated from soil in a chemical factory.</title>
        <authorList>
            <person name="Ke Z."/>
        </authorList>
    </citation>
    <scope>NUCLEOTIDE SEQUENCE [LARGE SCALE GENOMIC DNA]</scope>
    <source>
        <strain evidence="7 8">LY-5</strain>
    </source>
</reference>
<gene>
    <name evidence="6" type="primary">rnpA</name>
    <name evidence="7" type="ORF">O3P16_11780</name>
</gene>
<keyword evidence="4 6" id="KW-0378">Hydrolase</keyword>
<keyword evidence="2 6" id="KW-0540">Nuclease</keyword>
<dbReference type="EMBL" id="JAQGEF010000013">
    <property type="protein sequence ID" value="MDA3615491.1"/>
    <property type="molecule type" value="Genomic_DNA"/>
</dbReference>